<dbReference type="PANTHER" id="PTHR42776">
    <property type="entry name" value="SERINE PEPTIDASE S9 FAMILY MEMBER"/>
    <property type="match status" value="1"/>
</dbReference>
<reference evidence="5 6" key="1">
    <citation type="submission" date="2019-03" db="EMBL/GenBank/DDBJ databases">
        <title>Genomic Encyclopedia of Type Strains, Phase IV (KMG-IV): sequencing the most valuable type-strain genomes for metagenomic binning, comparative biology and taxonomic classification.</title>
        <authorList>
            <person name="Goeker M."/>
        </authorList>
    </citation>
    <scope>NUCLEOTIDE SEQUENCE [LARGE SCALE GENOMIC DNA]</scope>
    <source>
        <strain evidence="5 6">DSM 2132</strain>
    </source>
</reference>
<keyword evidence="2" id="KW-0720">Serine protease</keyword>
<dbReference type="PANTHER" id="PTHR42776:SF27">
    <property type="entry name" value="DIPEPTIDYL PEPTIDASE FAMILY MEMBER 6"/>
    <property type="match status" value="1"/>
</dbReference>
<dbReference type="PROSITE" id="PS51257">
    <property type="entry name" value="PROKAR_LIPOPROTEIN"/>
    <property type="match status" value="1"/>
</dbReference>
<organism evidence="5 6">
    <name type="scientific">Rhodothalassium salexigens DSM 2132</name>
    <dbReference type="NCBI Taxonomy" id="1188247"/>
    <lineage>
        <taxon>Bacteria</taxon>
        <taxon>Pseudomonadati</taxon>
        <taxon>Pseudomonadota</taxon>
        <taxon>Alphaproteobacteria</taxon>
        <taxon>Rhodothalassiales</taxon>
        <taxon>Rhodothalassiaceae</taxon>
        <taxon>Rhodothalassium</taxon>
    </lineage>
</organism>
<evidence type="ECO:0000259" key="4">
    <source>
        <dbReference type="Pfam" id="PF00326"/>
    </source>
</evidence>
<dbReference type="Gene3D" id="2.120.10.30">
    <property type="entry name" value="TolB, C-terminal domain"/>
    <property type="match status" value="2"/>
</dbReference>
<keyword evidence="5" id="KW-0645">Protease</keyword>
<proteinExistence type="predicted"/>
<dbReference type="Pfam" id="PF00326">
    <property type="entry name" value="Peptidase_S9"/>
    <property type="match status" value="1"/>
</dbReference>
<evidence type="ECO:0000313" key="5">
    <source>
        <dbReference type="EMBL" id="TCP37994.1"/>
    </source>
</evidence>
<comment type="caution">
    <text evidence="5">The sequence shown here is derived from an EMBL/GenBank/DDBJ whole genome shotgun (WGS) entry which is preliminary data.</text>
</comment>
<sequence length="689" mass="75120">MRLAAACLAFLAVGCAMEPLAAEDASKRPMTLVDLVAMPSLSGPDLSPDGTQVLYTLTDPNWDRDRHIPHVWRADVATGAARRMTAGVEGQTDPEWAPDGSAIAFLAERDGDEHKQLYLLPSDGGEARRISDHETAIAAYEWAPDGATIYFLADDPATAEQEAREKRGDHLNRFEEKPFRHVWWLDVAPDAGAIGEAYRLTEGAFTVRSLHVSADGRRILHDRFASSLLDDLPTAELWTMAADGSDARQITRDNQVFETGARLSPDGASVLFVAGANAAGESYHNDNLFVVPADGSAAPRLLLEDMPYDVRAARWTADGRSIVFRANTGVRDALFRVDLASERLTPLTDRAETVSGWDYDAASDTHVVALDGPTNAGDLWRLAADGSMTPITDHYGYLARTFELPRQEVITWTGEDGVEVEGILTYPLGGRDALPAPLIVNTHGGPASTDQVAGFSAWEYLPVAAAHGYAVLRPNYRGSTGYGDEFLRDMVGSYFNQAHKDVMAGVDALIARGIADPDRLVKMGWSAGGHMTNKIITYTDRFAAASSGAGAVNWISMYGQSDIRIYRTPWFGDTPWVEDAPIETYWEHSPLSDIHKVTTPTLILVGENDVRVPMAQSVELYYALSRNGVTTRLITAPGEPHGWRKLSNRLFKGNLELDWFATHALGQDYTFEPVPTAEAAQADDAADAD</sequence>
<keyword evidence="6" id="KW-1185">Reference proteome</keyword>
<accession>A0A4R2PSD1</accession>
<dbReference type="InterPro" id="IPR029058">
    <property type="entry name" value="AB_hydrolase_fold"/>
</dbReference>
<evidence type="ECO:0000313" key="6">
    <source>
        <dbReference type="Proteomes" id="UP000295399"/>
    </source>
</evidence>
<dbReference type="RefSeq" id="WP_132707641.1">
    <property type="nucleotide sequence ID" value="NZ_JACIGF010000002.1"/>
</dbReference>
<feature type="domain" description="Peptidase S9 prolyl oligopeptidase catalytic" evidence="4">
    <location>
        <begin position="462"/>
        <end position="664"/>
    </location>
</feature>
<feature type="chain" id="PRO_5020347315" evidence="3">
    <location>
        <begin position="22"/>
        <end position="689"/>
    </location>
</feature>
<dbReference type="OrthoDB" id="9812921at2"/>
<dbReference type="InParanoid" id="A0A4R2PSD1"/>
<dbReference type="AlphaFoldDB" id="A0A4R2PSD1"/>
<dbReference type="InterPro" id="IPR011659">
    <property type="entry name" value="WD40"/>
</dbReference>
<protein>
    <submittedName>
        <fullName evidence="5">Dipeptidyl aminopeptidase/acylaminoacyl peptidase</fullName>
    </submittedName>
</protein>
<gene>
    <name evidence="5" type="ORF">EV659_102405</name>
</gene>
<dbReference type="SUPFAM" id="SSF53474">
    <property type="entry name" value="alpha/beta-Hydrolases"/>
    <property type="match status" value="1"/>
</dbReference>
<evidence type="ECO:0000256" key="3">
    <source>
        <dbReference type="SAM" id="SignalP"/>
    </source>
</evidence>
<evidence type="ECO:0000256" key="2">
    <source>
        <dbReference type="ARBA" id="ARBA00022825"/>
    </source>
</evidence>
<keyword evidence="3" id="KW-0732">Signal</keyword>
<dbReference type="Gene3D" id="3.40.50.1820">
    <property type="entry name" value="alpha/beta hydrolase"/>
    <property type="match status" value="1"/>
</dbReference>
<feature type="signal peptide" evidence="3">
    <location>
        <begin position="1"/>
        <end position="21"/>
    </location>
</feature>
<dbReference type="Pfam" id="PF07676">
    <property type="entry name" value="PD40"/>
    <property type="match status" value="1"/>
</dbReference>
<dbReference type="GO" id="GO:0006508">
    <property type="term" value="P:proteolysis"/>
    <property type="evidence" value="ECO:0007669"/>
    <property type="project" value="InterPro"/>
</dbReference>
<name>A0A4R2PSD1_RHOSA</name>
<keyword evidence="5" id="KW-0031">Aminopeptidase</keyword>
<evidence type="ECO:0000256" key="1">
    <source>
        <dbReference type="ARBA" id="ARBA00022801"/>
    </source>
</evidence>
<dbReference type="GO" id="GO:0004177">
    <property type="term" value="F:aminopeptidase activity"/>
    <property type="evidence" value="ECO:0007669"/>
    <property type="project" value="UniProtKB-KW"/>
</dbReference>
<keyword evidence="1" id="KW-0378">Hydrolase</keyword>
<dbReference type="InterPro" id="IPR001375">
    <property type="entry name" value="Peptidase_S9_cat"/>
</dbReference>
<dbReference type="EMBL" id="SLXO01000002">
    <property type="protein sequence ID" value="TCP37994.1"/>
    <property type="molecule type" value="Genomic_DNA"/>
</dbReference>
<dbReference type="Proteomes" id="UP000295399">
    <property type="component" value="Unassembled WGS sequence"/>
</dbReference>
<dbReference type="InterPro" id="IPR011042">
    <property type="entry name" value="6-blade_b-propeller_TolB-like"/>
</dbReference>
<dbReference type="GO" id="GO:0004252">
    <property type="term" value="F:serine-type endopeptidase activity"/>
    <property type="evidence" value="ECO:0007669"/>
    <property type="project" value="TreeGrafter"/>
</dbReference>
<dbReference type="SUPFAM" id="SSF82171">
    <property type="entry name" value="DPP6 N-terminal domain-like"/>
    <property type="match status" value="1"/>
</dbReference>